<dbReference type="CDD" id="cd16615">
    <property type="entry name" value="RING-HC_ZNF598"/>
    <property type="match status" value="1"/>
</dbReference>
<dbReference type="InterPro" id="IPR041888">
    <property type="entry name" value="RING-HC_ZNF598/HEL2"/>
</dbReference>
<keyword evidence="5" id="KW-0963">Cytoplasm</keyword>
<dbReference type="InterPro" id="IPR056437">
    <property type="entry name" value="Znf-C2H2_ZNF598/HEL2"/>
</dbReference>
<evidence type="ECO:0000256" key="6">
    <source>
        <dbReference type="ARBA" id="ARBA00022553"/>
    </source>
</evidence>
<dbReference type="PROSITE" id="PS00028">
    <property type="entry name" value="ZINC_FINGER_C2H2_1"/>
    <property type="match status" value="1"/>
</dbReference>
<dbReference type="GO" id="GO:0016567">
    <property type="term" value="P:protein ubiquitination"/>
    <property type="evidence" value="ECO:0007669"/>
    <property type="project" value="TreeGrafter"/>
</dbReference>
<dbReference type="Gene3D" id="3.30.40.10">
    <property type="entry name" value="Zinc/RING finger domain, C3HC4 (zinc finger)"/>
    <property type="match status" value="1"/>
</dbReference>
<evidence type="ECO:0000256" key="11">
    <source>
        <dbReference type="ARBA" id="ARBA00035113"/>
    </source>
</evidence>
<feature type="compositionally biased region" description="Polar residues" evidence="12">
    <location>
        <begin position="791"/>
        <end position="803"/>
    </location>
</feature>
<evidence type="ECO:0000256" key="10">
    <source>
        <dbReference type="ARBA" id="ARBA00022833"/>
    </source>
</evidence>
<evidence type="ECO:0000256" key="2">
    <source>
        <dbReference type="ARBA" id="ARBA00004496"/>
    </source>
</evidence>
<keyword evidence="9" id="KW-0863">Zinc-finger</keyword>
<dbReference type="Pfam" id="PF23202">
    <property type="entry name" value="PAH_ZNF598"/>
    <property type="match status" value="1"/>
</dbReference>
<dbReference type="STRING" id="41427.A0A182JJ83"/>
<dbReference type="SUPFAM" id="SSF57850">
    <property type="entry name" value="RING/U-box"/>
    <property type="match status" value="1"/>
</dbReference>
<comment type="subcellular location">
    <subcellularLocation>
        <location evidence="2">Cytoplasm</location>
    </subcellularLocation>
</comment>
<evidence type="ECO:0000256" key="4">
    <source>
        <dbReference type="ARBA" id="ARBA00012483"/>
    </source>
</evidence>
<protein>
    <recommendedName>
        <fullName evidence="4">RING-type E3 ubiquitin transferase</fullName>
        <ecNumber evidence="4">2.3.2.27</ecNumber>
    </recommendedName>
</protein>
<reference evidence="13" key="1">
    <citation type="submission" date="2022-08" db="UniProtKB">
        <authorList>
            <consortium name="EnsemblMetazoa"/>
        </authorList>
    </citation>
    <scope>IDENTIFICATION</scope>
    <source>
        <strain evidence="13">EBRO</strain>
    </source>
</reference>
<dbReference type="SMART" id="SM00355">
    <property type="entry name" value="ZnF_C2H2"/>
    <property type="match status" value="5"/>
</dbReference>
<dbReference type="Pfam" id="PF23230">
    <property type="entry name" value="zf-C2H2_13"/>
    <property type="match status" value="1"/>
</dbReference>
<dbReference type="PANTHER" id="PTHR22938:SF0">
    <property type="entry name" value="E3 UBIQUITIN-PROTEIN LIGASE ZNF598"/>
    <property type="match status" value="1"/>
</dbReference>
<dbReference type="GO" id="GO:0061630">
    <property type="term" value="F:ubiquitin protein ligase activity"/>
    <property type="evidence" value="ECO:0007669"/>
    <property type="project" value="UniProtKB-EC"/>
</dbReference>
<feature type="compositionally biased region" description="Basic and acidic residues" evidence="12">
    <location>
        <begin position="778"/>
        <end position="787"/>
    </location>
</feature>
<dbReference type="Pfam" id="PF25447">
    <property type="entry name" value="RING_ZNF598"/>
    <property type="match status" value="1"/>
</dbReference>
<comment type="similarity">
    <text evidence="11">Belongs to the ZNF598/HEL2 family.</text>
</comment>
<evidence type="ECO:0000256" key="1">
    <source>
        <dbReference type="ARBA" id="ARBA00000900"/>
    </source>
</evidence>
<evidence type="ECO:0000313" key="13">
    <source>
        <dbReference type="EnsemblMetazoa" id="AATE019080-PA.1"/>
    </source>
</evidence>
<keyword evidence="8" id="KW-0479">Metal-binding</keyword>
<dbReference type="EC" id="2.3.2.27" evidence="4"/>
<name>A0A182JJ83_ANOAO</name>
<feature type="region of interest" description="Disordered" evidence="12">
    <location>
        <begin position="83"/>
        <end position="113"/>
    </location>
</feature>
<feature type="compositionally biased region" description="Basic and acidic residues" evidence="12">
    <location>
        <begin position="87"/>
        <end position="98"/>
    </location>
</feature>
<feature type="compositionally biased region" description="Low complexity" evidence="12">
    <location>
        <begin position="804"/>
        <end position="816"/>
    </location>
</feature>
<evidence type="ECO:0000256" key="12">
    <source>
        <dbReference type="SAM" id="MobiDB-lite"/>
    </source>
</evidence>
<dbReference type="InterPro" id="IPR057634">
    <property type="entry name" value="PAH_ZNF598/HEL2"/>
</dbReference>
<feature type="compositionally biased region" description="Low complexity" evidence="12">
    <location>
        <begin position="706"/>
        <end position="717"/>
    </location>
</feature>
<feature type="region of interest" description="Disordered" evidence="12">
    <location>
        <begin position="706"/>
        <end position="826"/>
    </location>
</feature>
<dbReference type="EnsemblMetazoa" id="AATE019080-RA">
    <property type="protein sequence ID" value="AATE019080-PA.1"/>
    <property type="gene ID" value="AATE019080"/>
</dbReference>
<keyword evidence="7" id="KW-0808">Transferase</keyword>
<evidence type="ECO:0000256" key="3">
    <source>
        <dbReference type="ARBA" id="ARBA00004906"/>
    </source>
</evidence>
<sequence length="1047" mass="114033">LCKSASILSKLIKSQEACKKEKLNVYVSRSAAFRNLSQGPESRSRFFPTTLVAKSEGLEHPEIVSIISHVLCIERKSETIRPSLTPDTKHQKLKDRVKMASQRPRPASQEKHVSESENAESVCVVCFKPIVYFAIGECDHLCCYECSTRIRVLCQQNDCPICRRDLAKVIFTRTLMSYQQLEIKNRSGLYDKKYRICFTDREVQHAFFDLLDNKCPRCDERNFPKFELLREHVRKKHELFYCDICTEHLKVFSSERRCYNRQDLALHRRKGDPDKVGHRGHPLCEYCDTRFLDKDELFRHLRRDHFFCHYCDADGRNFFYGDYASLREHFRTDHFLCEEGECEQEQFTSVFRSEIDLRAHRASVHGKSMNRLENKQTRTLELEFTYARSGAGSGGGSGGGGLSVRGGRGGRGGGGGGGRDGGGRDGASGGSGYDGQQREYEMQVEATHHQQSIQHPKKVIDATSEQDFPTLAGASPNPLFRPNNVSIRQRVYGSAGLARTKENFPALGSGGGESTGPTSMNEGFSSKITASSLLKPSQPSGGAGTSMMIHVSNRPSGSGGVKMNSGASTSGSVVGKKKQGDFPALPGSSKGGGASSSSSGHKKVGASADIFADMDDRSGGGSMVNLNAMSAKHRALADDYVSVSSVVSKVTTVSTKDTKKTPQATAQVAAVPSVNSTKAFPTLGDGGKPVAIKTVPWVAGVAGANGVSASSSSANVSNKKKPAPAPNLKDDTGFVNLNALTGKKSADKAKPKEPPSSSSADSRNNNGESAAKGGGGGSKERNREQQKQQHSKSNGQSVTGSQANHTNNNHNNNNGNVSTTADSFPALGNSQTAEFALATGPKRTPPGFENVKRVPGPPPGFGNVTLNSIARNTNNMTFTNSTGDTYNILPSHSYVSPSNASKRNQNLVTHFQRALKDQAALAEFRTISQMFRDGQYHASAYYEHCKIALGDRFQEIFPELIALLPTIAKQQELYLVYCQDEKNRPKSSAKGKSSNASRLEVCQVCKQVLIHNDLTEHYQTHYMENNFPKLGKNALDEGKVGSSAWKK</sequence>
<dbReference type="InterPro" id="IPR013087">
    <property type="entry name" value="Znf_C2H2_type"/>
</dbReference>
<dbReference type="GO" id="GO:0005737">
    <property type="term" value="C:cytoplasm"/>
    <property type="evidence" value="ECO:0007669"/>
    <property type="project" value="UniProtKB-SubCell"/>
</dbReference>
<dbReference type="AlphaFoldDB" id="A0A182JJ83"/>
<comment type="pathway">
    <text evidence="3">Protein modification; protein ubiquitination.</text>
</comment>
<dbReference type="InterPro" id="IPR044288">
    <property type="entry name" value="ZNF598/HEL2"/>
</dbReference>
<dbReference type="GO" id="GO:0072344">
    <property type="term" value="P:rescue of stalled ribosome"/>
    <property type="evidence" value="ECO:0007669"/>
    <property type="project" value="InterPro"/>
</dbReference>
<dbReference type="GO" id="GO:0008270">
    <property type="term" value="F:zinc ion binding"/>
    <property type="evidence" value="ECO:0007669"/>
    <property type="project" value="UniProtKB-KW"/>
</dbReference>
<feature type="compositionally biased region" description="Low complexity" evidence="12">
    <location>
        <begin position="755"/>
        <end position="771"/>
    </location>
</feature>
<keyword evidence="10" id="KW-0862">Zinc</keyword>
<evidence type="ECO:0000256" key="8">
    <source>
        <dbReference type="ARBA" id="ARBA00022723"/>
    </source>
</evidence>
<dbReference type="PROSITE" id="PS50089">
    <property type="entry name" value="ZF_RING_2"/>
    <property type="match status" value="1"/>
</dbReference>
<evidence type="ECO:0000256" key="9">
    <source>
        <dbReference type="ARBA" id="ARBA00022771"/>
    </source>
</evidence>
<dbReference type="InterPro" id="IPR013083">
    <property type="entry name" value="Znf_RING/FYVE/PHD"/>
</dbReference>
<dbReference type="PANTHER" id="PTHR22938">
    <property type="entry name" value="ZINC FINGER PROTEIN 598"/>
    <property type="match status" value="1"/>
</dbReference>
<dbReference type="VEuPathDB" id="VectorBase:AATE019080"/>
<accession>A0A182JJ83</accession>
<feature type="compositionally biased region" description="Gly residues" evidence="12">
    <location>
        <begin position="391"/>
        <end position="433"/>
    </location>
</feature>
<proteinExistence type="inferred from homology"/>
<evidence type="ECO:0000256" key="7">
    <source>
        <dbReference type="ARBA" id="ARBA00022679"/>
    </source>
</evidence>
<feature type="compositionally biased region" description="Polar residues" evidence="12">
    <location>
        <begin position="817"/>
        <end position="826"/>
    </location>
</feature>
<feature type="compositionally biased region" description="Basic and acidic residues" evidence="12">
    <location>
        <begin position="744"/>
        <end position="753"/>
    </location>
</feature>
<comment type="catalytic activity">
    <reaction evidence="1">
        <text>S-ubiquitinyl-[E2 ubiquitin-conjugating enzyme]-L-cysteine + [acceptor protein]-L-lysine = [E2 ubiquitin-conjugating enzyme]-L-cysteine + N(6)-ubiquitinyl-[acceptor protein]-L-lysine.</text>
        <dbReference type="EC" id="2.3.2.27"/>
    </reaction>
</comment>
<organism evidence="13">
    <name type="scientific">Anopheles atroparvus</name>
    <name type="common">European mosquito</name>
    <dbReference type="NCBI Taxonomy" id="41427"/>
    <lineage>
        <taxon>Eukaryota</taxon>
        <taxon>Metazoa</taxon>
        <taxon>Ecdysozoa</taxon>
        <taxon>Arthropoda</taxon>
        <taxon>Hexapoda</taxon>
        <taxon>Insecta</taxon>
        <taxon>Pterygota</taxon>
        <taxon>Neoptera</taxon>
        <taxon>Endopterygota</taxon>
        <taxon>Diptera</taxon>
        <taxon>Nematocera</taxon>
        <taxon>Culicoidea</taxon>
        <taxon>Culicidae</taxon>
        <taxon>Anophelinae</taxon>
        <taxon>Anopheles</taxon>
    </lineage>
</organism>
<evidence type="ECO:0000256" key="5">
    <source>
        <dbReference type="ARBA" id="ARBA00022490"/>
    </source>
</evidence>
<dbReference type="GO" id="GO:0043022">
    <property type="term" value="F:ribosome binding"/>
    <property type="evidence" value="ECO:0007669"/>
    <property type="project" value="TreeGrafter"/>
</dbReference>
<keyword evidence="6" id="KW-0597">Phosphoprotein</keyword>
<feature type="region of interest" description="Disordered" evidence="12">
    <location>
        <begin position="838"/>
        <end position="860"/>
    </location>
</feature>
<feature type="compositionally biased region" description="Polar residues" evidence="12">
    <location>
        <begin position="520"/>
        <end position="540"/>
    </location>
</feature>
<dbReference type="InterPro" id="IPR001841">
    <property type="entry name" value="Znf_RING"/>
</dbReference>
<feature type="region of interest" description="Disordered" evidence="12">
    <location>
        <begin position="503"/>
        <end position="603"/>
    </location>
</feature>
<feature type="region of interest" description="Disordered" evidence="12">
    <location>
        <begin position="388"/>
        <end position="435"/>
    </location>
</feature>